<evidence type="ECO:0000256" key="4">
    <source>
        <dbReference type="ARBA" id="ARBA00022989"/>
    </source>
</evidence>
<evidence type="ECO:0000256" key="6">
    <source>
        <dbReference type="SAM" id="Phobius"/>
    </source>
</evidence>
<dbReference type="InterPro" id="IPR036259">
    <property type="entry name" value="MFS_trans_sf"/>
</dbReference>
<keyword evidence="4 6" id="KW-1133">Transmembrane helix</keyword>
<dbReference type="PANTHER" id="PTHR43124:SF8">
    <property type="entry name" value="INNER MEMBRANE TRANSPORT PROTEIN YDHP"/>
    <property type="match status" value="1"/>
</dbReference>
<dbReference type="SUPFAM" id="SSF103473">
    <property type="entry name" value="MFS general substrate transporter"/>
    <property type="match status" value="1"/>
</dbReference>
<feature type="transmembrane region" description="Helical" evidence="6">
    <location>
        <begin position="140"/>
        <end position="161"/>
    </location>
</feature>
<organism evidence="8 9">
    <name type="scientific">Chitinasiproducens palmae</name>
    <dbReference type="NCBI Taxonomy" id="1770053"/>
    <lineage>
        <taxon>Bacteria</taxon>
        <taxon>Pseudomonadati</taxon>
        <taxon>Pseudomonadota</taxon>
        <taxon>Betaproteobacteria</taxon>
        <taxon>Burkholderiales</taxon>
        <taxon>Burkholderiaceae</taxon>
        <taxon>Chitinasiproducens</taxon>
    </lineage>
</organism>
<feature type="transmembrane region" description="Helical" evidence="6">
    <location>
        <begin position="168"/>
        <end position="188"/>
    </location>
</feature>
<feature type="domain" description="Major facilitator superfamily (MFS) profile" evidence="7">
    <location>
        <begin position="44"/>
        <end position="421"/>
    </location>
</feature>
<reference evidence="9" key="1">
    <citation type="submission" date="2016-09" db="EMBL/GenBank/DDBJ databases">
        <authorList>
            <person name="Varghese N."/>
            <person name="Submissions S."/>
        </authorList>
    </citation>
    <scope>NUCLEOTIDE SEQUENCE [LARGE SCALE GENOMIC DNA]</scope>
    <source>
        <strain evidence="9">JS23</strain>
    </source>
</reference>
<dbReference type="Gene3D" id="1.20.1250.20">
    <property type="entry name" value="MFS general substrate transporter like domains"/>
    <property type="match status" value="2"/>
</dbReference>
<dbReference type="Pfam" id="PF07690">
    <property type="entry name" value="MFS_1"/>
    <property type="match status" value="1"/>
</dbReference>
<evidence type="ECO:0000259" key="7">
    <source>
        <dbReference type="PROSITE" id="PS50850"/>
    </source>
</evidence>
<sequence length="427" mass="44619">MLWFRAPPSLDDRPVSVPSPSCPRLAEVLPMSFASRFSQAVPLPLLALAIAAFGIGTTEFVIMGLLPNVARDLGVTIPAAGMLVSGYALGVTIGAPILAVATARMPRKRALMLLIGIFIVGNMLCAIAPGYMLLMSARVLTAFCHGAFFGIGSIVAADLVPPRRRAQAIALMFLGLTLANVLGVPLGTALGQWLGWRATFWAVTLIGLLAAAALQRWLPERVDMAPTQLAREFSVLSDRRVLLALSTSVLASASLFTVFTYITPILETVTGVTPHGVTAMLLLFGVGLTIGSLLGGRLADWRRMPAIVGLFCAVIAVLVLFPFMVRHAVPAMVIIVAWGTVAFALVPPLQILVVDAARSAPNLASTLNQGAFNLGNAIGAWLGGVAIEAGVGLTSLPALSVALALGGLGLTVLSVGLNRRRVAQEAR</sequence>
<dbReference type="CDD" id="cd17324">
    <property type="entry name" value="MFS_NepI_like"/>
    <property type="match status" value="1"/>
</dbReference>
<evidence type="ECO:0000313" key="8">
    <source>
        <dbReference type="EMBL" id="SDV47860.1"/>
    </source>
</evidence>
<name>A0A1H2PNT6_9BURK</name>
<feature type="transmembrane region" description="Helical" evidence="6">
    <location>
        <begin position="331"/>
        <end position="353"/>
    </location>
</feature>
<accession>A0A1H2PNT6</accession>
<feature type="transmembrane region" description="Helical" evidence="6">
    <location>
        <begin position="306"/>
        <end position="325"/>
    </location>
</feature>
<gene>
    <name evidence="8" type="ORF">SAMN05216551_103356</name>
</gene>
<feature type="transmembrane region" description="Helical" evidence="6">
    <location>
        <begin position="111"/>
        <end position="134"/>
    </location>
</feature>
<evidence type="ECO:0000256" key="1">
    <source>
        <dbReference type="ARBA" id="ARBA00004651"/>
    </source>
</evidence>
<dbReference type="PROSITE" id="PS50850">
    <property type="entry name" value="MFS"/>
    <property type="match status" value="1"/>
</dbReference>
<dbReference type="EMBL" id="FNLO01000003">
    <property type="protein sequence ID" value="SDV47860.1"/>
    <property type="molecule type" value="Genomic_DNA"/>
</dbReference>
<protein>
    <submittedName>
        <fullName evidence="8">MFS transporter, DHA1 family, inner membrane transport protein</fullName>
    </submittedName>
</protein>
<dbReference type="PANTHER" id="PTHR43124">
    <property type="entry name" value="PURINE EFFLUX PUMP PBUE"/>
    <property type="match status" value="1"/>
</dbReference>
<feature type="transmembrane region" description="Helical" evidence="6">
    <location>
        <begin position="274"/>
        <end position="294"/>
    </location>
</feature>
<feature type="transmembrane region" description="Helical" evidence="6">
    <location>
        <begin position="399"/>
        <end position="417"/>
    </location>
</feature>
<evidence type="ECO:0000313" key="9">
    <source>
        <dbReference type="Proteomes" id="UP000243719"/>
    </source>
</evidence>
<evidence type="ECO:0000256" key="5">
    <source>
        <dbReference type="ARBA" id="ARBA00023136"/>
    </source>
</evidence>
<dbReference type="InterPro" id="IPR020846">
    <property type="entry name" value="MFS_dom"/>
</dbReference>
<dbReference type="STRING" id="1770053.SAMN05216551_103356"/>
<evidence type="ECO:0000256" key="3">
    <source>
        <dbReference type="ARBA" id="ARBA00022692"/>
    </source>
</evidence>
<feature type="transmembrane region" description="Helical" evidence="6">
    <location>
        <begin position="77"/>
        <end position="99"/>
    </location>
</feature>
<dbReference type="GO" id="GO:0022857">
    <property type="term" value="F:transmembrane transporter activity"/>
    <property type="evidence" value="ECO:0007669"/>
    <property type="project" value="InterPro"/>
</dbReference>
<dbReference type="InterPro" id="IPR011701">
    <property type="entry name" value="MFS"/>
</dbReference>
<keyword evidence="5 6" id="KW-0472">Membrane</keyword>
<evidence type="ECO:0000256" key="2">
    <source>
        <dbReference type="ARBA" id="ARBA00022475"/>
    </source>
</evidence>
<keyword evidence="3 6" id="KW-0812">Transmembrane</keyword>
<dbReference type="InterPro" id="IPR050189">
    <property type="entry name" value="MFS_Efflux_Transporters"/>
</dbReference>
<feature type="transmembrane region" description="Helical" evidence="6">
    <location>
        <begin position="374"/>
        <end position="393"/>
    </location>
</feature>
<feature type="transmembrane region" description="Helical" evidence="6">
    <location>
        <begin position="241"/>
        <end position="262"/>
    </location>
</feature>
<dbReference type="AlphaFoldDB" id="A0A1H2PNT6"/>
<proteinExistence type="predicted"/>
<feature type="transmembrane region" description="Helical" evidence="6">
    <location>
        <begin position="194"/>
        <end position="214"/>
    </location>
</feature>
<dbReference type="Proteomes" id="UP000243719">
    <property type="component" value="Unassembled WGS sequence"/>
</dbReference>
<keyword evidence="9" id="KW-1185">Reference proteome</keyword>
<comment type="subcellular location">
    <subcellularLocation>
        <location evidence="1">Cell membrane</location>
        <topology evidence="1">Multi-pass membrane protein</topology>
    </subcellularLocation>
</comment>
<feature type="transmembrane region" description="Helical" evidence="6">
    <location>
        <begin position="45"/>
        <end position="65"/>
    </location>
</feature>
<dbReference type="GO" id="GO:0005886">
    <property type="term" value="C:plasma membrane"/>
    <property type="evidence" value="ECO:0007669"/>
    <property type="project" value="UniProtKB-SubCell"/>
</dbReference>
<keyword evidence="2" id="KW-1003">Cell membrane</keyword>